<evidence type="ECO:0000256" key="1">
    <source>
        <dbReference type="SAM" id="MobiDB-lite"/>
    </source>
</evidence>
<dbReference type="AlphaFoldDB" id="A0A0G1FCH6"/>
<dbReference type="Proteomes" id="UP000034543">
    <property type="component" value="Unassembled WGS sequence"/>
</dbReference>
<organism evidence="2 3">
    <name type="scientific">Candidatus Gottesmanbacteria bacterium GW2011_GWA1_43_11</name>
    <dbReference type="NCBI Taxonomy" id="1618436"/>
    <lineage>
        <taxon>Bacteria</taxon>
        <taxon>Candidatus Gottesmaniibacteriota</taxon>
    </lineage>
</organism>
<evidence type="ECO:0000313" key="2">
    <source>
        <dbReference type="EMBL" id="KKS84568.1"/>
    </source>
</evidence>
<dbReference type="EMBL" id="LCFB01000017">
    <property type="protein sequence ID" value="KKS84568.1"/>
    <property type="molecule type" value="Genomic_DNA"/>
</dbReference>
<feature type="region of interest" description="Disordered" evidence="1">
    <location>
        <begin position="1"/>
        <end position="25"/>
    </location>
</feature>
<name>A0A0G1FCH6_9BACT</name>
<proteinExistence type="predicted"/>
<feature type="region of interest" description="Disordered" evidence="1">
    <location>
        <begin position="157"/>
        <end position="177"/>
    </location>
</feature>
<comment type="caution">
    <text evidence="2">The sequence shown here is derived from an EMBL/GenBank/DDBJ whole genome shotgun (WGS) entry which is preliminary data.</text>
</comment>
<evidence type="ECO:0000313" key="3">
    <source>
        <dbReference type="Proteomes" id="UP000034543"/>
    </source>
</evidence>
<reference evidence="2 3" key="1">
    <citation type="journal article" date="2015" name="Nature">
        <title>rRNA introns, odd ribosomes, and small enigmatic genomes across a large radiation of phyla.</title>
        <authorList>
            <person name="Brown C.T."/>
            <person name="Hug L.A."/>
            <person name="Thomas B.C."/>
            <person name="Sharon I."/>
            <person name="Castelle C.J."/>
            <person name="Singh A."/>
            <person name="Wilkins M.J."/>
            <person name="Williams K.H."/>
            <person name="Banfield J.F."/>
        </authorList>
    </citation>
    <scope>NUCLEOTIDE SEQUENCE [LARGE SCALE GENOMIC DNA]</scope>
</reference>
<gene>
    <name evidence="2" type="ORF">UV59_C0017G0021</name>
</gene>
<sequence>MTEGSIGVKPPVRIEKPTIRPNSPPEFQKEALLRVLNMITGFGRQLTPTEATVRTLSWASSVTAEERQGVIKDVIKGLGGDVAVVTDKKVESAVEHAMNIFQADSQAQSLVNRALTGLRVQPTQTETQDIKTIKSRARKLVKAELKDDELFEKVFGVETKQNDLPSPKNPPEDMTAT</sequence>
<accession>A0A0G1FCH6</accession>
<protein>
    <submittedName>
        <fullName evidence="2">Uncharacterized protein</fullName>
    </submittedName>
</protein>